<evidence type="ECO:0000313" key="3">
    <source>
        <dbReference type="EMBL" id="MCW6536872.1"/>
    </source>
</evidence>
<evidence type="ECO:0000256" key="1">
    <source>
        <dbReference type="SAM" id="Phobius"/>
    </source>
</evidence>
<name>A0AA41ZAC9_9SPHN</name>
<dbReference type="EMBL" id="JANFAV010000016">
    <property type="protein sequence ID" value="MCW6536872.1"/>
    <property type="molecule type" value="Genomic_DNA"/>
</dbReference>
<evidence type="ECO:0000313" key="4">
    <source>
        <dbReference type="Proteomes" id="UP001165565"/>
    </source>
</evidence>
<accession>A0AA41ZAC9</accession>
<dbReference type="Pfam" id="PF07835">
    <property type="entry name" value="COX4_pro_2"/>
    <property type="match status" value="1"/>
</dbReference>
<dbReference type="RefSeq" id="WP_179512733.1">
    <property type="nucleotide sequence ID" value="NZ_JANFAU010000006.1"/>
</dbReference>
<dbReference type="InterPro" id="IPR036596">
    <property type="entry name" value="Cyt-C_aa3_sf"/>
</dbReference>
<proteinExistence type="predicted"/>
<keyword evidence="1" id="KW-0472">Membrane</keyword>
<comment type="caution">
    <text evidence="3">The sequence shown here is derived from an EMBL/GenBank/DDBJ whole genome shotgun (WGS) entry which is preliminary data.</text>
</comment>
<dbReference type="Proteomes" id="UP001165565">
    <property type="component" value="Unassembled WGS sequence"/>
</dbReference>
<sequence length="40" mass="4356">MADKSDMKAHVTTYTGVMSLLKWGTLGVALIAALVIWLIH</sequence>
<evidence type="ECO:0000259" key="2">
    <source>
        <dbReference type="Pfam" id="PF07835"/>
    </source>
</evidence>
<keyword evidence="4" id="KW-1185">Reference proteome</keyword>
<dbReference type="AlphaFoldDB" id="A0AA41ZAC9"/>
<dbReference type="SUPFAM" id="SSF81469">
    <property type="entry name" value="Bacterial aa3 type cytochrome c oxidase subunit IV"/>
    <property type="match status" value="1"/>
</dbReference>
<feature type="transmembrane region" description="Helical" evidence="1">
    <location>
        <begin position="20"/>
        <end position="39"/>
    </location>
</feature>
<gene>
    <name evidence="3" type="ORF">NEE01_19000</name>
</gene>
<feature type="domain" description="Cytochrome c oxidase subunit IV bacterial aa3 type" evidence="2">
    <location>
        <begin position="2"/>
        <end position="37"/>
    </location>
</feature>
<keyword evidence="1" id="KW-0812">Transmembrane</keyword>
<dbReference type="Gene3D" id="1.20.5.160">
    <property type="entry name" value="Bacterial aa3 type cytochrome c oxidase subunit IV"/>
    <property type="match status" value="1"/>
</dbReference>
<protein>
    <submittedName>
        <fullName evidence="3">Aa3-type cytochrome c oxidase subunit IV</fullName>
    </submittedName>
</protein>
<reference evidence="3" key="1">
    <citation type="submission" date="2022-06" db="EMBL/GenBank/DDBJ databases">
        <title>Sphingomonas sp. nov. isolated from rhizosphere soil of tomato.</title>
        <authorList>
            <person name="Dong H."/>
            <person name="Gao R."/>
        </authorList>
    </citation>
    <scope>NUCLEOTIDE SEQUENCE</scope>
    <source>
        <strain evidence="3">MMSM24</strain>
    </source>
</reference>
<organism evidence="3 4">
    <name type="scientific">Sphingomonas lycopersici</name>
    <dbReference type="NCBI Taxonomy" id="2951807"/>
    <lineage>
        <taxon>Bacteria</taxon>
        <taxon>Pseudomonadati</taxon>
        <taxon>Pseudomonadota</taxon>
        <taxon>Alphaproteobacteria</taxon>
        <taxon>Sphingomonadales</taxon>
        <taxon>Sphingomonadaceae</taxon>
        <taxon>Sphingomonas</taxon>
    </lineage>
</organism>
<dbReference type="InterPro" id="IPR012422">
    <property type="entry name" value="Cyt_c_oxidase_su4_bac-aa3"/>
</dbReference>
<keyword evidence="1" id="KW-1133">Transmembrane helix</keyword>